<accession>A0A1C0B8B6</accession>
<name>A0A1C0B8B6_9BACT</name>
<sequence length="110" mass="13239">MKELTAYYLKKNILFKEIKEIFPKEINSRKKIKMYVATSLDLKFYAIFILEQKSRFLRKNADELMSLENSLSGYVEHNFKIKELLYKGEMCSKAKEYLKDNYWGVKLDFN</sequence>
<protein>
    <submittedName>
        <fullName evidence="1">Uncharacterized protein</fullName>
    </submittedName>
</protein>
<dbReference type="OrthoDB" id="5339798at2"/>
<reference evidence="2" key="1">
    <citation type="submission" date="2015-05" db="EMBL/GenBank/DDBJ databases">
        <authorList>
            <person name="Rovetto F."/>
            <person name="Cocolin L."/>
            <person name="Illeghems K."/>
            <person name="Van Nieuwerburgh F."/>
            <person name="Houf K."/>
        </authorList>
    </citation>
    <scope>NUCLEOTIDE SEQUENCE [LARGE SCALE GENOMIC DNA]</scope>
    <source>
        <strain evidence="2">DU22</strain>
    </source>
</reference>
<dbReference type="Proteomes" id="UP000093281">
    <property type="component" value="Unassembled WGS sequence"/>
</dbReference>
<dbReference type="RefSeq" id="WP_066185856.1">
    <property type="nucleotide sequence ID" value="NZ_LCUJ01000002.1"/>
</dbReference>
<evidence type="ECO:0000313" key="1">
    <source>
        <dbReference type="EMBL" id="OCL99840.1"/>
    </source>
</evidence>
<comment type="caution">
    <text evidence="1">The sequence shown here is derived from an EMBL/GenBank/DDBJ whole genome shotgun (WGS) entry which is preliminary data.</text>
</comment>
<dbReference type="AlphaFoldDB" id="A0A1C0B8B6"/>
<evidence type="ECO:0000313" key="2">
    <source>
        <dbReference type="Proteomes" id="UP000093281"/>
    </source>
</evidence>
<proteinExistence type="predicted"/>
<gene>
    <name evidence="1" type="ORF">AAX29_00890</name>
</gene>
<organism evidence="1 2">
    <name type="scientific">Aliarcobacter thereius</name>
    <dbReference type="NCBI Taxonomy" id="544718"/>
    <lineage>
        <taxon>Bacteria</taxon>
        <taxon>Pseudomonadati</taxon>
        <taxon>Campylobacterota</taxon>
        <taxon>Epsilonproteobacteria</taxon>
        <taxon>Campylobacterales</taxon>
        <taxon>Arcobacteraceae</taxon>
        <taxon>Aliarcobacter</taxon>
    </lineage>
</organism>
<dbReference type="EMBL" id="LCUJ01000002">
    <property type="protein sequence ID" value="OCL99840.1"/>
    <property type="molecule type" value="Genomic_DNA"/>
</dbReference>